<keyword evidence="2" id="KW-0812">Transmembrane</keyword>
<dbReference type="Proteomes" id="UP000014977">
    <property type="component" value="Unassembled WGS sequence"/>
</dbReference>
<evidence type="ECO:0000256" key="2">
    <source>
        <dbReference type="SAM" id="Phobius"/>
    </source>
</evidence>
<sequence>MKITWRFKDLIDLEYFLHADELDGDESTRKTAALRDREIYTRHILPRIAPGEPVPRHRLIREWLERRRDALKSDTPEVLLPGEAFTEIFRLTVLATIVFGIMSGGGLAFSLLRYAGTRPVNVSVYLSLLVGTQTLLVLLLAAGAVIRRLRRRPPFPLLYAAFSAILVALMRRFGRLAMRRVSGRHRNSLEAIFGLIRGKRRIYGTLFYWPFFTLAQMFGVSFNVGVLGATLLRVLGTDIAFGWQSSILFSADIVHKATKLIAMPWSWFIPPGTAHPSLTQIEGSHMVLKDGIYHLATQDLVSWWPFLCLSVVFYGLIPRLLFLAAGMLFKSRALARITFSHSRADQLVQRMETPLVGTEGEPGPEPPPPSPEEKTLPARPHGMPAEGRLLAIIPDDVYDDCPRETLDALTLKVFGFGIGDTLRLEGDSAADPDFLARLSESVRTNGNADFFILKEAWQPPIREDLAFIRNLRQAVGERARIQVGLIGKPAPDTIFTRVMEKDWKIWHQKITSLGDPYLRLERLVNHDA</sequence>
<keyword evidence="4" id="KW-1185">Reference proteome</keyword>
<feature type="transmembrane region" description="Helical" evidence="2">
    <location>
        <begin position="206"/>
        <end position="232"/>
    </location>
</feature>
<dbReference type="EMBL" id="ATHJ01000057">
    <property type="protein sequence ID" value="EPR43290.1"/>
    <property type="molecule type" value="Genomic_DNA"/>
</dbReference>
<dbReference type="OrthoDB" id="5417513at2"/>
<gene>
    <name evidence="3" type="ORF">dsmv_1316</name>
</gene>
<keyword evidence="2" id="KW-0472">Membrane</keyword>
<evidence type="ECO:0000313" key="3">
    <source>
        <dbReference type="EMBL" id="EPR43290.1"/>
    </source>
</evidence>
<dbReference type="STRING" id="897.B2D07_08585"/>
<keyword evidence="2" id="KW-1133">Transmembrane helix</keyword>
<dbReference type="PATRIC" id="fig|1121405.3.peg.620"/>
<proteinExistence type="predicted"/>
<evidence type="ECO:0000256" key="1">
    <source>
        <dbReference type="SAM" id="MobiDB-lite"/>
    </source>
</evidence>
<name>S7U2U8_DESML</name>
<protein>
    <recommendedName>
        <fullName evidence="5">DUF2868 domain-containing protein</fullName>
    </recommendedName>
</protein>
<feature type="region of interest" description="Disordered" evidence="1">
    <location>
        <begin position="355"/>
        <end position="380"/>
    </location>
</feature>
<feature type="transmembrane region" description="Helical" evidence="2">
    <location>
        <begin position="88"/>
        <end position="112"/>
    </location>
</feature>
<feature type="transmembrane region" description="Helical" evidence="2">
    <location>
        <begin position="157"/>
        <end position="174"/>
    </location>
</feature>
<evidence type="ECO:0000313" key="4">
    <source>
        <dbReference type="Proteomes" id="UP000014977"/>
    </source>
</evidence>
<reference evidence="3 4" key="1">
    <citation type="journal article" date="2013" name="Genome Announc.">
        <title>Draft genome sequences for three mercury-methylating, sulfate-reducing bacteria.</title>
        <authorList>
            <person name="Brown S.D."/>
            <person name="Hurt R.A.Jr."/>
            <person name="Gilmour C.C."/>
            <person name="Elias D.A."/>
        </authorList>
    </citation>
    <scope>NUCLEOTIDE SEQUENCE [LARGE SCALE GENOMIC DNA]</scope>
    <source>
        <strain evidence="3 4">DSM 2059</strain>
    </source>
</reference>
<dbReference type="RefSeq" id="WP_020875663.1">
    <property type="nucleotide sequence ID" value="NZ_ATHJ01000057.1"/>
</dbReference>
<organism evidence="3 4">
    <name type="scientific">Desulfococcus multivorans DSM 2059</name>
    <dbReference type="NCBI Taxonomy" id="1121405"/>
    <lineage>
        <taxon>Bacteria</taxon>
        <taxon>Pseudomonadati</taxon>
        <taxon>Thermodesulfobacteriota</taxon>
        <taxon>Desulfobacteria</taxon>
        <taxon>Desulfobacterales</taxon>
        <taxon>Desulfococcaceae</taxon>
        <taxon>Desulfococcus</taxon>
    </lineage>
</organism>
<dbReference type="AlphaFoldDB" id="S7U2U8"/>
<evidence type="ECO:0008006" key="5">
    <source>
        <dbReference type="Google" id="ProtNLM"/>
    </source>
</evidence>
<dbReference type="eggNOG" id="ENOG5032R7W">
    <property type="taxonomic scope" value="Bacteria"/>
</dbReference>
<comment type="caution">
    <text evidence="3">The sequence shown here is derived from an EMBL/GenBank/DDBJ whole genome shotgun (WGS) entry which is preliminary data.</text>
</comment>
<feature type="transmembrane region" description="Helical" evidence="2">
    <location>
        <begin position="124"/>
        <end position="145"/>
    </location>
</feature>
<feature type="transmembrane region" description="Helical" evidence="2">
    <location>
        <begin position="303"/>
        <end position="329"/>
    </location>
</feature>
<accession>S7U2U8</accession>
<dbReference type="InterPro" id="IPR021296">
    <property type="entry name" value="DUF2868"/>
</dbReference>
<dbReference type="Pfam" id="PF11067">
    <property type="entry name" value="DUF2868"/>
    <property type="match status" value="1"/>
</dbReference>